<dbReference type="EMBL" id="JAACNO010002837">
    <property type="protein sequence ID" value="KAF4130469.1"/>
    <property type="molecule type" value="Genomic_DNA"/>
</dbReference>
<organism evidence="2 3">
    <name type="scientific">Phytophthora infestans</name>
    <name type="common">Potato late blight agent</name>
    <name type="synonym">Botrytis infestans</name>
    <dbReference type="NCBI Taxonomy" id="4787"/>
    <lineage>
        <taxon>Eukaryota</taxon>
        <taxon>Sar</taxon>
        <taxon>Stramenopiles</taxon>
        <taxon>Oomycota</taxon>
        <taxon>Peronosporomycetes</taxon>
        <taxon>Peronosporales</taxon>
        <taxon>Peronosporaceae</taxon>
        <taxon>Phytophthora</taxon>
    </lineage>
</organism>
<dbReference type="AlphaFoldDB" id="A0A8S9TUM8"/>
<reference evidence="2" key="1">
    <citation type="submission" date="2020-03" db="EMBL/GenBank/DDBJ databases">
        <title>Hybrid Assembly of Korean Phytophthora infestans isolates.</title>
        <authorList>
            <person name="Prokchorchik M."/>
            <person name="Lee Y."/>
            <person name="Seo J."/>
            <person name="Cho J.-H."/>
            <person name="Park Y.-E."/>
            <person name="Jang D.-C."/>
            <person name="Im J.-S."/>
            <person name="Choi J.-G."/>
            <person name="Park H.-J."/>
            <person name="Lee G.-B."/>
            <person name="Lee Y.-G."/>
            <person name="Hong S.-Y."/>
            <person name="Cho K."/>
            <person name="Sohn K.H."/>
        </authorList>
    </citation>
    <scope>NUCLEOTIDE SEQUENCE</scope>
    <source>
        <strain evidence="2">KR_2_A2</strain>
    </source>
</reference>
<accession>A0A8S9TUM8</accession>
<evidence type="ECO:0000256" key="1">
    <source>
        <dbReference type="SAM" id="MobiDB-lite"/>
    </source>
</evidence>
<evidence type="ECO:0000313" key="3">
    <source>
        <dbReference type="Proteomes" id="UP000704712"/>
    </source>
</evidence>
<protein>
    <submittedName>
        <fullName evidence="2">Uncharacterized protein</fullName>
    </submittedName>
</protein>
<dbReference type="Proteomes" id="UP000704712">
    <property type="component" value="Unassembled WGS sequence"/>
</dbReference>
<evidence type="ECO:0000313" key="2">
    <source>
        <dbReference type="EMBL" id="KAF4130469.1"/>
    </source>
</evidence>
<comment type="caution">
    <text evidence="2">The sequence shown here is derived from an EMBL/GenBank/DDBJ whole genome shotgun (WGS) entry which is preliminary data.</text>
</comment>
<sequence length="166" mass="18318">MAEPGMGAQGPGPPSAVAQNPLPQEGRMEDIDAQQPQRAPETRVEENKEQPQGRALTDTTETDEDETHSVTQAAMSTWSTKVQAHLPSQSRVSEAAARRSHMLAGVWNPVHIKQLLHTLMTDWEVDTTTWKAEKAAMRSEALAPANVSCDESIRAWTAREDDIFFT</sequence>
<proteinExistence type="predicted"/>
<gene>
    <name evidence="2" type="ORF">GN958_ATG20363</name>
</gene>
<name>A0A8S9TUM8_PHYIN</name>
<feature type="compositionally biased region" description="Polar residues" evidence="1">
    <location>
        <begin position="69"/>
        <end position="82"/>
    </location>
</feature>
<feature type="compositionally biased region" description="Basic and acidic residues" evidence="1">
    <location>
        <begin position="40"/>
        <end position="51"/>
    </location>
</feature>
<feature type="region of interest" description="Disordered" evidence="1">
    <location>
        <begin position="1"/>
        <end position="82"/>
    </location>
</feature>